<organism evidence="1 2">
    <name type="scientific">Synchytrium endobioticum</name>
    <dbReference type="NCBI Taxonomy" id="286115"/>
    <lineage>
        <taxon>Eukaryota</taxon>
        <taxon>Fungi</taxon>
        <taxon>Fungi incertae sedis</taxon>
        <taxon>Chytridiomycota</taxon>
        <taxon>Chytridiomycota incertae sedis</taxon>
        <taxon>Chytridiomycetes</taxon>
        <taxon>Synchytriales</taxon>
        <taxon>Synchytriaceae</taxon>
        <taxon>Synchytrium</taxon>
    </lineage>
</organism>
<sequence length="482" mass="54412">MHSEFQVASGRVIVVALALALGFSITFYQTPVKAETFKAPFFHSNSKPSSVANISIRRNIRYAAPHQAATIQVDKHSVVNLHHSGEAPPTTEQCIRLLRARRFELTRPGNRESLSAVASLVKLMENRKSYQRGKSYGLADRDAIWDDLDFASMIPLVIPSGISLTVDDLKKEPSEEMTLETLKLHMEALKNLHLNYGPLQYDDVVIPWVAELLRKYGRRLQNLEEATDFGNWVAPCPTTEQLRQWVCLLQERRLKLAHPETHESISMVEKLALIIKNHAFDHAAFGRYAPLWIDDHALEQMMPYVIPNDVLLTLDDLMMEPSEGMTLETLELYKEALTNLQLRYVSFRPENVVFTAVEALQDLYSDSIRFITPTDVFNEETPFRRGNLLIPETTLADVHNHVSTTPSDHSAAPRAESVFSDRGLTGSSGGIEIERKNMNRGGWYGDVVKVVEDGWMNNLLDVLFFGGVTTLISDVDVTTHQE</sequence>
<dbReference type="Proteomes" id="UP000317494">
    <property type="component" value="Unassembled WGS sequence"/>
</dbReference>
<evidence type="ECO:0000313" key="2">
    <source>
        <dbReference type="Proteomes" id="UP000317494"/>
    </source>
</evidence>
<dbReference type="AlphaFoldDB" id="A0A507DDP7"/>
<protein>
    <submittedName>
        <fullName evidence="1">Uncharacterized protein</fullName>
    </submittedName>
</protein>
<evidence type="ECO:0000313" key="1">
    <source>
        <dbReference type="EMBL" id="TPX49377.1"/>
    </source>
</evidence>
<gene>
    <name evidence="1" type="ORF">SeMB42_g02628</name>
</gene>
<keyword evidence="2" id="KW-1185">Reference proteome</keyword>
<accession>A0A507DDP7</accession>
<comment type="caution">
    <text evidence="1">The sequence shown here is derived from an EMBL/GenBank/DDBJ whole genome shotgun (WGS) entry which is preliminary data.</text>
</comment>
<proteinExistence type="predicted"/>
<name>A0A507DDP7_9FUNG</name>
<reference evidence="1 2" key="1">
    <citation type="journal article" date="2019" name="Sci. Rep.">
        <title>Comparative genomics of chytrid fungi reveal insights into the obligate biotrophic and pathogenic lifestyle of Synchytrium endobioticum.</title>
        <authorList>
            <person name="van de Vossenberg B.T.L.H."/>
            <person name="Warris S."/>
            <person name="Nguyen H.D.T."/>
            <person name="van Gent-Pelzer M.P.E."/>
            <person name="Joly D.L."/>
            <person name="van de Geest H.C."/>
            <person name="Bonants P.J.M."/>
            <person name="Smith D.S."/>
            <person name="Levesque C.A."/>
            <person name="van der Lee T.A.J."/>
        </authorList>
    </citation>
    <scope>NUCLEOTIDE SEQUENCE [LARGE SCALE GENOMIC DNA]</scope>
    <source>
        <strain evidence="1 2">MB42</strain>
    </source>
</reference>
<dbReference type="EMBL" id="QEAN01000083">
    <property type="protein sequence ID" value="TPX49377.1"/>
    <property type="molecule type" value="Genomic_DNA"/>
</dbReference>
<dbReference type="VEuPathDB" id="FungiDB:SeMB42_g02628"/>